<dbReference type="STRING" id="1802505.A3D01_00125"/>
<evidence type="ECO:0000259" key="2">
    <source>
        <dbReference type="Pfam" id="PF10531"/>
    </source>
</evidence>
<protein>
    <recommendedName>
        <fullName evidence="2">Soluble ligand binding domain-containing protein</fullName>
    </recommendedName>
</protein>
<proteinExistence type="predicted"/>
<keyword evidence="1" id="KW-0812">Transmembrane</keyword>
<dbReference type="GO" id="GO:0015628">
    <property type="term" value="P:protein secretion by the type II secretion system"/>
    <property type="evidence" value="ECO:0007669"/>
    <property type="project" value="TreeGrafter"/>
</dbReference>
<sequence length="233" mass="25394">MISENLQTDELDLINKFDSKKNSSTKLNIEKFINDNKIPLALSLSGLIILGLGMFLYKDGYITGSDKIEVIQETADGQNGSNELVVEIAGSVQKPGVYKMLNDARVEDLLIAAGGVSADADRFWMEKMLNRAARLTDGQKIFIPNINEQSEVLSDKVSREGGSSFSGGNIAGEGLININTASASELESLNGIGPVYARSIIEHRPYSSVEELLSKSALKKNVYEKIKDKVSVY</sequence>
<evidence type="ECO:0000256" key="1">
    <source>
        <dbReference type="SAM" id="Phobius"/>
    </source>
</evidence>
<keyword evidence="1" id="KW-0472">Membrane</keyword>
<keyword evidence="1" id="KW-1133">Transmembrane helix</keyword>
<dbReference type="PANTHER" id="PTHR21180:SF32">
    <property type="entry name" value="ENDONUCLEASE_EXONUCLEASE_PHOSPHATASE FAMILY DOMAIN-CONTAINING PROTEIN 1"/>
    <property type="match status" value="1"/>
</dbReference>
<dbReference type="Gene3D" id="3.10.560.10">
    <property type="entry name" value="Outer membrane lipoprotein wza domain like"/>
    <property type="match status" value="1"/>
</dbReference>
<reference evidence="3 4" key="1">
    <citation type="journal article" date="2016" name="Nat. Commun.">
        <title>Thousands of microbial genomes shed light on interconnected biogeochemical processes in an aquifer system.</title>
        <authorList>
            <person name="Anantharaman K."/>
            <person name="Brown C.T."/>
            <person name="Hug L.A."/>
            <person name="Sharon I."/>
            <person name="Castelle C.J."/>
            <person name="Probst A.J."/>
            <person name="Thomas B.C."/>
            <person name="Singh A."/>
            <person name="Wilkins M.J."/>
            <person name="Karaoz U."/>
            <person name="Brodie E.L."/>
            <person name="Williams K.H."/>
            <person name="Hubbard S.S."/>
            <person name="Banfield J.F."/>
        </authorList>
    </citation>
    <scope>NUCLEOTIDE SEQUENCE [LARGE SCALE GENOMIC DNA]</scope>
</reference>
<comment type="caution">
    <text evidence="3">The sequence shown here is derived from an EMBL/GenBank/DDBJ whole genome shotgun (WGS) entry which is preliminary data.</text>
</comment>
<feature type="domain" description="Soluble ligand binding" evidence="2">
    <location>
        <begin position="85"/>
        <end position="121"/>
    </location>
</feature>
<dbReference type="Pfam" id="PF10531">
    <property type="entry name" value="SLBB"/>
    <property type="match status" value="1"/>
</dbReference>
<dbReference type="GO" id="GO:0015627">
    <property type="term" value="C:type II protein secretion system complex"/>
    <property type="evidence" value="ECO:0007669"/>
    <property type="project" value="TreeGrafter"/>
</dbReference>
<accession>A0A1F7Z3W7</accession>
<dbReference type="AlphaFoldDB" id="A0A1F7Z3W7"/>
<dbReference type="PANTHER" id="PTHR21180">
    <property type="entry name" value="ENDONUCLEASE/EXONUCLEASE/PHOSPHATASE FAMILY DOMAIN-CONTAINING PROTEIN 1"/>
    <property type="match status" value="1"/>
</dbReference>
<evidence type="ECO:0000313" key="4">
    <source>
        <dbReference type="Proteomes" id="UP000177169"/>
    </source>
</evidence>
<organism evidence="3 4">
    <name type="scientific">Candidatus Woesebacteria bacterium RIFCSPHIGHO2_02_FULL_39_13</name>
    <dbReference type="NCBI Taxonomy" id="1802505"/>
    <lineage>
        <taxon>Bacteria</taxon>
        <taxon>Candidatus Woeseibacteriota</taxon>
    </lineage>
</organism>
<dbReference type="InterPro" id="IPR019554">
    <property type="entry name" value="Soluble_ligand-bd"/>
</dbReference>
<name>A0A1F7Z3W7_9BACT</name>
<evidence type="ECO:0000313" key="3">
    <source>
        <dbReference type="EMBL" id="OGM34124.1"/>
    </source>
</evidence>
<dbReference type="EMBL" id="MGGR01000009">
    <property type="protein sequence ID" value="OGM34124.1"/>
    <property type="molecule type" value="Genomic_DNA"/>
</dbReference>
<dbReference type="SUPFAM" id="SSF81585">
    <property type="entry name" value="PsbU/PolX domain-like"/>
    <property type="match status" value="1"/>
</dbReference>
<dbReference type="Proteomes" id="UP000177169">
    <property type="component" value="Unassembled WGS sequence"/>
</dbReference>
<feature type="transmembrane region" description="Helical" evidence="1">
    <location>
        <begin position="38"/>
        <end position="57"/>
    </location>
</feature>
<dbReference type="Gene3D" id="1.10.150.320">
    <property type="entry name" value="Photosystem II 12 kDa extrinsic protein"/>
    <property type="match status" value="1"/>
</dbReference>
<dbReference type="Pfam" id="PF12836">
    <property type="entry name" value="HHH_3"/>
    <property type="match status" value="1"/>
</dbReference>
<dbReference type="InterPro" id="IPR051675">
    <property type="entry name" value="Endo/Exo/Phosphatase_dom_1"/>
</dbReference>
<gene>
    <name evidence="3" type="ORF">A3D01_00125</name>
</gene>